<keyword evidence="1" id="KW-0472">Membrane</keyword>
<comment type="caution">
    <text evidence="2">The sequence shown here is derived from an EMBL/GenBank/DDBJ whole genome shotgun (WGS) entry which is preliminary data.</text>
</comment>
<keyword evidence="3" id="KW-1185">Reference proteome</keyword>
<evidence type="ECO:0000256" key="1">
    <source>
        <dbReference type="SAM" id="Phobius"/>
    </source>
</evidence>
<feature type="transmembrane region" description="Helical" evidence="1">
    <location>
        <begin position="12"/>
        <end position="39"/>
    </location>
</feature>
<evidence type="ECO:0000313" key="3">
    <source>
        <dbReference type="Proteomes" id="UP000292346"/>
    </source>
</evidence>
<organism evidence="2 3">
    <name type="scientific">Kribbella soli</name>
    <dbReference type="NCBI Taxonomy" id="1124743"/>
    <lineage>
        <taxon>Bacteria</taxon>
        <taxon>Bacillati</taxon>
        <taxon>Actinomycetota</taxon>
        <taxon>Actinomycetes</taxon>
        <taxon>Propionibacteriales</taxon>
        <taxon>Kribbellaceae</taxon>
        <taxon>Kribbella</taxon>
    </lineage>
</organism>
<protein>
    <submittedName>
        <fullName evidence="2">Uncharacterized protein</fullName>
    </submittedName>
</protein>
<evidence type="ECO:0000313" key="2">
    <source>
        <dbReference type="EMBL" id="TCC01725.1"/>
    </source>
</evidence>
<reference evidence="2 3" key="1">
    <citation type="submission" date="2019-02" db="EMBL/GenBank/DDBJ databases">
        <title>Kribbella capetownensis sp. nov. and Kribbella speibonae sp. nov., isolated from soil.</title>
        <authorList>
            <person name="Curtis S.M."/>
            <person name="Norton I."/>
            <person name="Everest G.J."/>
            <person name="Meyers P.R."/>
        </authorList>
    </citation>
    <scope>NUCLEOTIDE SEQUENCE [LARGE SCALE GENOMIC DNA]</scope>
    <source>
        <strain evidence="2 3">KCTC 29219</strain>
    </source>
</reference>
<keyword evidence="1" id="KW-1133">Transmembrane helix</keyword>
<feature type="transmembrane region" description="Helical" evidence="1">
    <location>
        <begin position="45"/>
        <end position="68"/>
    </location>
</feature>
<sequence length="105" mass="10990">MSNSMAAGARVAVAIGVVKWVLIGLAMVAAGVSILLTLVDPTSEYTVAAGIAGALGCVVWSLFVWVLFGWFEHTLSALVAIARNTGQQLPVSYDVPPAAYEQRRG</sequence>
<dbReference type="AlphaFoldDB" id="A0A4R0GUT7"/>
<dbReference type="EMBL" id="SJJZ01000006">
    <property type="protein sequence ID" value="TCC01725.1"/>
    <property type="molecule type" value="Genomic_DNA"/>
</dbReference>
<dbReference type="RefSeq" id="WP_131347734.1">
    <property type="nucleotide sequence ID" value="NZ_SJJZ01000006.1"/>
</dbReference>
<accession>A0A4R0GUT7</accession>
<dbReference type="OrthoDB" id="9840822at2"/>
<keyword evidence="1" id="KW-0812">Transmembrane</keyword>
<gene>
    <name evidence="2" type="ORF">E0H45_40280</name>
</gene>
<proteinExistence type="predicted"/>
<name>A0A4R0GUT7_9ACTN</name>
<dbReference type="Proteomes" id="UP000292346">
    <property type="component" value="Unassembled WGS sequence"/>
</dbReference>